<dbReference type="AlphaFoldDB" id="A0A382K094"/>
<reference evidence="2" key="1">
    <citation type="submission" date="2018-05" db="EMBL/GenBank/DDBJ databases">
        <authorList>
            <person name="Lanie J.A."/>
            <person name="Ng W.-L."/>
            <person name="Kazmierczak K.M."/>
            <person name="Andrzejewski T.M."/>
            <person name="Davidsen T.M."/>
            <person name="Wayne K.J."/>
            <person name="Tettelin H."/>
            <person name="Glass J.I."/>
            <person name="Rusch D."/>
            <person name="Podicherti R."/>
            <person name="Tsui H.-C.T."/>
            <person name="Winkler M.E."/>
        </authorList>
    </citation>
    <scope>NUCLEOTIDE SEQUENCE</scope>
</reference>
<organism evidence="2">
    <name type="scientific">marine metagenome</name>
    <dbReference type="NCBI Taxonomy" id="408172"/>
    <lineage>
        <taxon>unclassified sequences</taxon>
        <taxon>metagenomes</taxon>
        <taxon>ecological metagenomes</taxon>
    </lineage>
</organism>
<feature type="compositionally biased region" description="Basic and acidic residues" evidence="1">
    <location>
        <begin position="1"/>
        <end position="11"/>
    </location>
</feature>
<proteinExistence type="predicted"/>
<gene>
    <name evidence="2" type="ORF">METZ01_LOCUS270724</name>
</gene>
<feature type="non-terminal residue" evidence="2">
    <location>
        <position position="1"/>
    </location>
</feature>
<dbReference type="EMBL" id="UINC01077601">
    <property type="protein sequence ID" value="SVC17870.1"/>
    <property type="molecule type" value="Genomic_DNA"/>
</dbReference>
<evidence type="ECO:0000313" key="2">
    <source>
        <dbReference type="EMBL" id="SVC17870.1"/>
    </source>
</evidence>
<feature type="region of interest" description="Disordered" evidence="1">
    <location>
        <begin position="1"/>
        <end position="21"/>
    </location>
</feature>
<sequence length="21" mass="2391">GISETEFREDISSSEIKIGRH</sequence>
<protein>
    <submittedName>
        <fullName evidence="2">Uncharacterized protein</fullName>
    </submittedName>
</protein>
<name>A0A382K094_9ZZZZ</name>
<accession>A0A382K094</accession>
<evidence type="ECO:0000256" key="1">
    <source>
        <dbReference type="SAM" id="MobiDB-lite"/>
    </source>
</evidence>